<feature type="region of interest" description="Disordered" evidence="1">
    <location>
        <begin position="908"/>
        <end position="931"/>
    </location>
</feature>
<evidence type="ECO:0000256" key="1">
    <source>
        <dbReference type="SAM" id="MobiDB-lite"/>
    </source>
</evidence>
<feature type="compositionally biased region" description="Basic and acidic residues" evidence="1">
    <location>
        <begin position="708"/>
        <end position="720"/>
    </location>
</feature>
<protein>
    <submittedName>
        <fullName evidence="2">Uncharacterized protein</fullName>
    </submittedName>
</protein>
<dbReference type="RefSeq" id="WP_034833118.1">
    <property type="nucleotide sequence ID" value="NZ_JOKH01000001.1"/>
</dbReference>
<feature type="compositionally biased region" description="Basic and acidic residues" evidence="1">
    <location>
        <begin position="359"/>
        <end position="372"/>
    </location>
</feature>
<feature type="compositionally biased region" description="Basic residues" evidence="1">
    <location>
        <begin position="1299"/>
        <end position="1308"/>
    </location>
</feature>
<feature type="region of interest" description="Disordered" evidence="1">
    <location>
        <begin position="1320"/>
        <end position="1357"/>
    </location>
</feature>
<feature type="region of interest" description="Disordered" evidence="1">
    <location>
        <begin position="134"/>
        <end position="153"/>
    </location>
</feature>
<proteinExistence type="predicted"/>
<evidence type="ECO:0000313" key="3">
    <source>
        <dbReference type="Proteomes" id="UP000028073"/>
    </source>
</evidence>
<dbReference type="OrthoDB" id="9816620at2"/>
<dbReference type="EMBL" id="JOKH01000001">
    <property type="protein sequence ID" value="KEQ19343.1"/>
    <property type="molecule type" value="Genomic_DNA"/>
</dbReference>
<accession>A0A081NLM0</accession>
<feature type="compositionally biased region" description="Polar residues" evidence="1">
    <location>
        <begin position="913"/>
        <end position="924"/>
    </location>
</feature>
<dbReference type="Proteomes" id="UP000028073">
    <property type="component" value="Unassembled WGS sequence"/>
</dbReference>
<comment type="caution">
    <text evidence="2">The sequence shown here is derived from an EMBL/GenBank/DDBJ whole genome shotgun (WGS) entry which is preliminary data.</text>
</comment>
<feature type="compositionally biased region" description="Low complexity" evidence="1">
    <location>
        <begin position="140"/>
        <end position="152"/>
    </location>
</feature>
<feature type="region of interest" description="Disordered" evidence="1">
    <location>
        <begin position="706"/>
        <end position="756"/>
    </location>
</feature>
<gene>
    <name evidence="2" type="ORF">GZ78_05080</name>
</gene>
<feature type="region of interest" description="Disordered" evidence="1">
    <location>
        <begin position="1074"/>
        <end position="1095"/>
    </location>
</feature>
<evidence type="ECO:0000313" key="2">
    <source>
        <dbReference type="EMBL" id="KEQ19343.1"/>
    </source>
</evidence>
<keyword evidence="3" id="KW-1185">Reference proteome</keyword>
<sequence length="1667" mass="188265">MEKAGLSGLVIPSLHLLYEMSQLIPDDFNPTLVQSEPDMEGFPLYWIYQYLLNAFSKTTEVGPFLPPPDGTPPTTGSGILVQSFMRPKCSLLVQPGYALEHLMTTEAEPCEYRLLPGVHWIYKTLPFQEGDILTSAIPPDDNSNNGDDQSNNTIDSEIIHSELSTFHATPVLRLNSRNRQAADYYRLRNIKTNETLSIEPEWHSAIKPEHTIPARQPASFRITPVLRLDLNGQRSFSYYRFRVQNWRSIIPAEKLDKVPVLKVAESFEGDYVIDFPRNSELHNLLIDLELMPLTDDYPPCQHLFNSQALSIYMYNLLFRGEHICDQPFPDESSFQDFLAINLTGYIRQVPGNTPNESGKTSDGKPAEARGNTERLPNTNPPPSSQNNDPDKHSDDPTPPEDPSQVEPSPESAALDINIDLAESLYRFMLNSASAHEHMQIILTWLDHHNLGNQSLFSSQLKGLVKSNSKKFPHHGELAYIDAYAFKKEEKNYKRRLTSSSALRGLLKAAIEGITPDQTLDFMAYLNHDLPGITWVMDNGQTLEASHLANLPTYTPLPQPKEVSYEIFRRLSAMTGWTKRSSSRRSQHPPHSGIAAQSQVLLSSEGNALVDHLLTWVHSMDDYESVLTWLDEHLPTTAIQCLQQLQALMNLKTSSADSLTEFWTNAPIGSKTSFYASQSNTHSLEVFVSLLTPAGITSMQAFSQNKALGRKDDEVKEKPRAVENPLTTLPPPSTKARKKGATLVKETQEKKRSNKKTKPHVNVTFLTPEAPTHTLTESQKSYLLRLMQVIKDMPGYKLSLIHPVVSRWARNIEIRRLQDDNPNKQVDDGSIKAAIKKTENLIVAAFKLYPPFKSLSDTPSYNELNKVFSTLKPEDIEVSLTDPLAAALAHFITHEEPNVVKEFIDEIAPEPKQSAASDTPTVETTGKQDEEAPQVHGDVPVLLNTPRLLAADDPVPILESQTTPPVLAEPSLADPLRERLRKMTWDIKHLQRVLKYLKSDKARQAIINYLKQMNSDPKLMGLRIIHGHVLAFDSKQQQLQLNSTLQETVHQEQIITLLFDNSNAEDHSSLYARLLPKPSKPRNTPQTFSPSQGSFSEDLSGYESQVSMFSQSSMSVVPASYQHGQMVQATLRRILQRLESQPVSPQFMAQQLINLIQTLVELKQFDAGEILITHLQHELQMPELSLANYKLLLDQTQLSPQQRSILQRMRGLQPMATARGNVYQGSIYNSPIHQYLQTVLSSIQIQNLNSFEQYFFRLYGQSWNTRGAPPPPQPSHSLKRGRRPDFSGFTDDESLPKRSMTLRRDHRIGRTVNTLPEHHQSMMGIHQPPRQSSYRHRPANPKVYQGSHRSLTQPQNTPVVRRPVARAPSMKKLQPGRALTLRLEHLNQHESAANRGMMRITTVDFQTRLNNMLWVQHKAAKDGASQTRAQIGKSLSWFKNHNRKEHRESLARILGQFFTTVEGVEEFIYQLRQAQHQSFRSQTQTHDFIEFQQIPAQPANAETLLSWVLEQYFTPLQETSAGGVSAAMALTIQVMLTPEQLTDLAQQLEQLVSASQSIFSPDVTSPSSSVLITAPPDPHLQGLAQTISSMILKRNVQQILDQHLQAFIGELETRLTLYARSQLPHLYLQSALSAGMLVQLLQELKNLMTPQQWQEFERAIRGRSSSML</sequence>
<reference evidence="2 3" key="1">
    <citation type="submission" date="2014-06" db="EMBL/GenBank/DDBJ databases">
        <title>Whole Genome Sequences of Three Symbiotic Endozoicomonas Bacteria.</title>
        <authorList>
            <person name="Neave M.J."/>
            <person name="Apprill A."/>
            <person name="Voolstra C.R."/>
        </authorList>
    </citation>
    <scope>NUCLEOTIDE SEQUENCE [LARGE SCALE GENOMIC DNA]</scope>
    <source>
        <strain evidence="2 3">DSM 25634</strain>
    </source>
</reference>
<name>A0A081NLM0_9GAMM</name>
<feature type="region of interest" description="Disordered" evidence="1">
    <location>
        <begin position="1264"/>
        <end position="1308"/>
    </location>
</feature>
<feature type="compositionally biased region" description="Polar residues" evidence="1">
    <location>
        <begin position="1080"/>
        <end position="1095"/>
    </location>
</feature>
<organism evidence="2 3">
    <name type="scientific">Endozoicomonas numazuensis</name>
    <dbReference type="NCBI Taxonomy" id="1137799"/>
    <lineage>
        <taxon>Bacteria</taxon>
        <taxon>Pseudomonadati</taxon>
        <taxon>Pseudomonadota</taxon>
        <taxon>Gammaproteobacteria</taxon>
        <taxon>Oceanospirillales</taxon>
        <taxon>Endozoicomonadaceae</taxon>
        <taxon>Endozoicomonas</taxon>
    </lineage>
</organism>
<feature type="region of interest" description="Disordered" evidence="1">
    <location>
        <begin position="348"/>
        <end position="410"/>
    </location>
</feature>
<feature type="compositionally biased region" description="Polar residues" evidence="1">
    <location>
        <begin position="1346"/>
        <end position="1357"/>
    </location>
</feature>